<dbReference type="GO" id="GO:0033316">
    <property type="term" value="P:meiotic spindle assembly checkpoint signaling"/>
    <property type="evidence" value="ECO:0007669"/>
    <property type="project" value="TreeGrafter"/>
</dbReference>
<dbReference type="PROSITE" id="PS00107">
    <property type="entry name" value="PROTEIN_KINASE_ATP"/>
    <property type="match status" value="1"/>
</dbReference>
<dbReference type="InterPro" id="IPR027084">
    <property type="entry name" value="Mps1_cat"/>
</dbReference>
<feature type="binding site" evidence="6">
    <location>
        <position position="773"/>
    </location>
    <ligand>
        <name>ATP</name>
        <dbReference type="ChEBI" id="CHEBI:30616"/>
    </ligand>
</feature>
<dbReference type="PANTHER" id="PTHR22974">
    <property type="entry name" value="MIXED LINEAGE PROTEIN KINASE"/>
    <property type="match status" value="1"/>
</dbReference>
<keyword evidence="5 6" id="KW-0067">ATP-binding</keyword>
<dbReference type="Pfam" id="PF02782">
    <property type="entry name" value="FGGY_C"/>
    <property type="match status" value="1"/>
</dbReference>
<dbReference type="GO" id="GO:0005524">
    <property type="term" value="F:ATP binding"/>
    <property type="evidence" value="ECO:0007669"/>
    <property type="project" value="UniProtKB-UniRule"/>
</dbReference>
<dbReference type="InterPro" id="IPR011009">
    <property type="entry name" value="Kinase-like_dom_sf"/>
</dbReference>
<dbReference type="GO" id="GO:0005634">
    <property type="term" value="C:nucleus"/>
    <property type="evidence" value="ECO:0007669"/>
    <property type="project" value="TreeGrafter"/>
</dbReference>
<dbReference type="FunFam" id="3.30.200.20:FF:000131">
    <property type="entry name" value="Dual specificity protein kinase TTK"/>
    <property type="match status" value="1"/>
</dbReference>
<dbReference type="EMBL" id="QUTD01006158">
    <property type="protein sequence ID" value="RHY57150.1"/>
    <property type="molecule type" value="Genomic_DNA"/>
</dbReference>
<evidence type="ECO:0000313" key="12">
    <source>
        <dbReference type="EMBL" id="RHY54772.1"/>
    </source>
</evidence>
<feature type="coiled-coil region" evidence="7">
    <location>
        <begin position="1691"/>
        <end position="1718"/>
    </location>
</feature>
<reference evidence="15 16" key="1">
    <citation type="submission" date="2018-08" db="EMBL/GenBank/DDBJ databases">
        <title>Aphanomyces genome sequencing and annotation.</title>
        <authorList>
            <person name="Minardi D."/>
            <person name="Oidtmann B."/>
            <person name="Van Der Giezen M."/>
            <person name="Studholme D.J."/>
        </authorList>
    </citation>
    <scope>NUCLEOTIDE SEQUENCE [LARGE SCALE GENOMIC DNA]</scope>
    <source>
        <strain evidence="14 16">197901</strain>
        <strain evidence="13 18">D2</strain>
        <strain evidence="10 15">Kv</strain>
        <strain evidence="12 19">Si</strain>
        <strain evidence="11 17">Yx</strain>
    </source>
</reference>
<keyword evidence="3 6" id="KW-0547">Nucleotide-binding</keyword>
<evidence type="ECO:0000313" key="10">
    <source>
        <dbReference type="EMBL" id="RHY16237.1"/>
    </source>
</evidence>
<dbReference type="Proteomes" id="UP000266196">
    <property type="component" value="Unassembled WGS sequence"/>
</dbReference>
<evidence type="ECO:0000313" key="13">
    <source>
        <dbReference type="EMBL" id="RHY57150.1"/>
    </source>
</evidence>
<dbReference type="Gene3D" id="3.30.200.20">
    <property type="entry name" value="Phosphorylase Kinase, domain 1"/>
    <property type="match status" value="1"/>
</dbReference>
<dbReference type="SMART" id="SM00220">
    <property type="entry name" value="S_TKc"/>
    <property type="match status" value="1"/>
</dbReference>
<sequence>MAKASSALVHEFKAFFNIQLAQGTANLDNDDHIPSPCFFRRSGKVDKESEDLVRTMLTEKVLKPISKLKQHNTTIQKHVQLRKQKMLDFDALRRAAGTSPESQAKLRIAEESVVKATVDLNDTFDRMDDNRGFILRNEFLALTASQVLCIFVSTKCHVGLQQLLPLMPGVAGRLFDLSLLSQAPQLASDPVQHAALGVLDYAGANCLLERPVNSMTRLDLPLPTTDRLDPASPFDLARSTMEELLRKDENLSDFFMLGIRDSDMDGDHATGAALLDERKSIVNELLKNPFDPALWKRLVGNCKRLAGRYPHLVQTIFRRALSCLKQPGLDGHQRSDHIDIILDYGDLLKDPKRKRGLLRQALMEGLPQNQTKFFEYYAKFEKSQHETDTAHDMLNLAVAKSLLSSADRDRIWKGLNDALPASVAVVTSPTPQPTLRRDFVSGIQTPRQTQDVAVPRSISKLREGLMTPLSSRQQPSSTRSSQKFPRITFDRGILLAQNRVLKSEHMSQDSDKENDEPESTRSPTVESSKNVLPERPTSGATLWQPSKIPQRASTDFKTFAAPGQPIAWKSTPVSASASNFDIEHARFGDADTLKQRYGGPTAISRSRSSDLPPSFSTPSRGTAPLATPKSAMATGNHTAVKHVAKRPLSPSKPYQVSEDLLDSPTKSDMEITLAHEYEALENPSKRRRNEPNERMASSPVTSKANTPSPPPLFSASPSDSRPLHVTVVDRLIDPKNHFTVNGITFLSLKQIGSGGTSKVFRVLGPDMQTYALKRIKMKKMDEASVTSYQNEISLLKSLQGSPHVIKLVANELDYNLKVLYVVMEIGEIDLMNKLKELKQHNIVVEENFLRIVWHQMLQAVNYIHNRRIIHGDLKPANFLFVNGAIKLIDFGIAKAISNDTTNVILEQVEGTANYMPPEVAASSLGRSETPQKVGRAGDIWSLGCILYQIVYGDTPFGNVTHMIQKFIMIADPNHSISFPPLKNKQLAHVVQSCLQWDPKLRPAIEGPHGLLEHPFLYPDRVVAPTEHSVCESLRKATAFVQAATRFSVLTSNGHVEVPSLMFVEALELLLQDLTVELDKSGHVMSQIRAVSGCAQQHTSVFWRVSSLKLPQDGRLHAFLKEQRAFDPENGRSWMDSSTSSHCKALEAALGGSQHVADITGSRAYERFTGIQLMALWGQVPSRVSLASSLLTSLFLGQLSSVEHSDASGMNVMDVRSRKWSAPIMDAMEAIGGVPLGTVRRVLGDEPIPSTESGGTLSPPGNHGYLGFFYLQPEITPVVPTESDSPSLSGVHGFNGHDEPQDALTWPAEVEVRAIVEWQCLAMYRYIQKLYKGPIRRIVVGGGASVNASILEVLSNVMQAPVYVEANGHHTAALGGALRAQHGFHCNDVKSAVPFCPAVDWELKATPNRRVHEVYKAMLQRFERLEGIAIASQRARYYQPLQRKVVPLLQKKQDASAEKKDDRLSLVENEKRYYDCLKSVHEARAQLLTAQTQYDKIAMELQKESKANEIQESFMEFKREVARSAENTRTGKPIPKRVIAQFEVAEMKKDQEVEKVRLKNINLRTHLRKLEQQLHAKEQLAEGLHLIDFEQLKIENQTLNEKIEERNEELHKLRKKTTTTVQVLTHIKEKLQFVLVENQNLKKDLAELDEDLTKNRDTLTKKKKERDGIRASQQKMKHQQGFGNSQLLMQDYEKRKIDIEDYQGRLAQLKQRLAYLTKKTPTQSGEGTSN</sequence>
<dbReference type="CDD" id="cd14131">
    <property type="entry name" value="PKc_Mps1"/>
    <property type="match status" value="1"/>
</dbReference>
<dbReference type="InterPro" id="IPR027267">
    <property type="entry name" value="AH/BAR_dom_sf"/>
</dbReference>
<evidence type="ECO:0000256" key="1">
    <source>
        <dbReference type="ARBA" id="ARBA00022527"/>
    </source>
</evidence>
<dbReference type="Gene3D" id="3.30.420.40">
    <property type="match status" value="1"/>
</dbReference>
<evidence type="ECO:0000256" key="3">
    <source>
        <dbReference type="ARBA" id="ARBA00022741"/>
    </source>
</evidence>
<dbReference type="GO" id="GO:0007094">
    <property type="term" value="P:mitotic spindle assembly checkpoint signaling"/>
    <property type="evidence" value="ECO:0007669"/>
    <property type="project" value="TreeGrafter"/>
</dbReference>
<feature type="compositionally biased region" description="Polar residues" evidence="8">
    <location>
        <begin position="442"/>
        <end position="451"/>
    </location>
</feature>
<feature type="compositionally biased region" description="Basic and acidic residues" evidence="8">
    <location>
        <begin position="665"/>
        <end position="678"/>
    </location>
</feature>
<organism evidence="13 18">
    <name type="scientific">Aphanomyces astaci</name>
    <name type="common">Crayfish plague agent</name>
    <dbReference type="NCBI Taxonomy" id="112090"/>
    <lineage>
        <taxon>Eukaryota</taxon>
        <taxon>Sar</taxon>
        <taxon>Stramenopiles</taxon>
        <taxon>Oomycota</taxon>
        <taxon>Saprolegniomycetes</taxon>
        <taxon>Saprolegniales</taxon>
        <taxon>Verrucalvaceae</taxon>
        <taxon>Aphanomyces</taxon>
    </lineage>
</organism>
<evidence type="ECO:0000313" key="18">
    <source>
        <dbReference type="Proteomes" id="UP000266643"/>
    </source>
</evidence>
<dbReference type="GO" id="GO:0005975">
    <property type="term" value="P:carbohydrate metabolic process"/>
    <property type="evidence" value="ECO:0007669"/>
    <property type="project" value="InterPro"/>
</dbReference>
<dbReference type="EMBL" id="QUTB01005544">
    <property type="protein sequence ID" value="RHY54772.1"/>
    <property type="molecule type" value="Genomic_DNA"/>
</dbReference>
<dbReference type="InterPro" id="IPR025254">
    <property type="entry name" value="CCDC113/CCDC96_CC"/>
</dbReference>
<dbReference type="VEuPathDB" id="FungiDB:H257_00005"/>
<dbReference type="EMBL" id="QUSZ01004019">
    <property type="protein sequence ID" value="RHY16237.1"/>
    <property type="molecule type" value="Genomic_DNA"/>
</dbReference>
<dbReference type="GO" id="GO:0034501">
    <property type="term" value="P:protein localization to kinetochore"/>
    <property type="evidence" value="ECO:0007669"/>
    <property type="project" value="TreeGrafter"/>
</dbReference>
<evidence type="ECO:0000313" key="16">
    <source>
        <dbReference type="Proteomes" id="UP000266196"/>
    </source>
</evidence>
<protein>
    <recommendedName>
        <fullName evidence="9">Protein kinase domain-containing protein</fullName>
    </recommendedName>
</protein>
<dbReference type="GO" id="GO:0000776">
    <property type="term" value="C:kinetochore"/>
    <property type="evidence" value="ECO:0007669"/>
    <property type="project" value="TreeGrafter"/>
</dbReference>
<dbReference type="EMBL" id="QUTE01010019">
    <property type="protein sequence ID" value="RHZ15741.1"/>
    <property type="molecule type" value="Genomic_DNA"/>
</dbReference>
<dbReference type="Gene3D" id="1.10.510.10">
    <property type="entry name" value="Transferase(Phosphotransferase) domain 1"/>
    <property type="match status" value="1"/>
</dbReference>
<evidence type="ECO:0000313" key="15">
    <source>
        <dbReference type="Proteomes" id="UP000265427"/>
    </source>
</evidence>
<feature type="compositionally biased region" description="Basic and acidic residues" evidence="8">
    <location>
        <begin position="1656"/>
        <end position="1668"/>
    </location>
</feature>
<evidence type="ECO:0000256" key="8">
    <source>
        <dbReference type="SAM" id="MobiDB-lite"/>
    </source>
</evidence>
<accession>A0A397D814</accession>
<keyword evidence="4" id="KW-0418">Kinase</keyword>
<dbReference type="Pfam" id="PF00069">
    <property type="entry name" value="Pkinase"/>
    <property type="match status" value="1"/>
</dbReference>
<dbReference type="Proteomes" id="UP000265427">
    <property type="component" value="Unassembled WGS sequence"/>
</dbReference>
<proteinExistence type="predicted"/>
<dbReference type="InterPro" id="IPR017441">
    <property type="entry name" value="Protein_kinase_ATP_BS"/>
</dbReference>
<evidence type="ECO:0000313" key="11">
    <source>
        <dbReference type="EMBL" id="RHY23908.1"/>
    </source>
</evidence>
<evidence type="ECO:0000256" key="6">
    <source>
        <dbReference type="PROSITE-ProRule" id="PRU10141"/>
    </source>
</evidence>
<dbReference type="GO" id="GO:0004674">
    <property type="term" value="F:protein serine/threonine kinase activity"/>
    <property type="evidence" value="ECO:0007669"/>
    <property type="project" value="UniProtKB-KW"/>
</dbReference>
<dbReference type="Gene3D" id="1.20.1270.60">
    <property type="entry name" value="Arfaptin homology (AH) domain/BAR domain"/>
    <property type="match status" value="1"/>
</dbReference>
<feature type="compositionally biased region" description="Polar residues" evidence="8">
    <location>
        <begin position="520"/>
        <end position="530"/>
    </location>
</feature>
<comment type="caution">
    <text evidence="13">The sequence shown here is derived from an EMBL/GenBank/DDBJ whole genome shotgun (WGS) entry which is preliminary data.</text>
</comment>
<dbReference type="SUPFAM" id="SSF103657">
    <property type="entry name" value="BAR/IMD domain-like"/>
    <property type="match status" value="1"/>
</dbReference>
<evidence type="ECO:0000313" key="14">
    <source>
        <dbReference type="EMBL" id="RHZ15741.1"/>
    </source>
</evidence>
<evidence type="ECO:0000259" key="9">
    <source>
        <dbReference type="PROSITE" id="PS50011"/>
    </source>
</evidence>
<dbReference type="InterPro" id="IPR000719">
    <property type="entry name" value="Prot_kinase_dom"/>
</dbReference>
<feature type="region of interest" description="Disordered" evidence="8">
    <location>
        <begin position="465"/>
        <end position="484"/>
    </location>
</feature>
<dbReference type="InterPro" id="IPR018485">
    <property type="entry name" value="FGGY_C"/>
</dbReference>
<feature type="compositionally biased region" description="Polar residues" evidence="8">
    <location>
        <begin position="603"/>
        <end position="620"/>
    </location>
</feature>
<dbReference type="SUPFAM" id="SSF53067">
    <property type="entry name" value="Actin-like ATPase domain"/>
    <property type="match status" value="2"/>
</dbReference>
<keyword evidence="2" id="KW-0808">Transferase</keyword>
<feature type="region of interest" description="Disordered" evidence="8">
    <location>
        <begin position="503"/>
        <end position="548"/>
    </location>
</feature>
<feature type="region of interest" description="Disordered" evidence="8">
    <location>
        <begin position="1656"/>
        <end position="1685"/>
    </location>
</feature>
<dbReference type="InterPro" id="IPR008271">
    <property type="entry name" value="Ser/Thr_kinase_AS"/>
</dbReference>
<dbReference type="Proteomes" id="UP000283543">
    <property type="component" value="Unassembled WGS sequence"/>
</dbReference>
<feature type="region of interest" description="Disordered" evidence="8">
    <location>
        <begin position="591"/>
        <end position="719"/>
    </location>
</feature>
<dbReference type="VEuPathDB" id="FungiDB:H257_00004"/>
<dbReference type="PANTHER" id="PTHR22974:SF21">
    <property type="entry name" value="DUAL SPECIFICITY PROTEIN KINASE TTK"/>
    <property type="match status" value="1"/>
</dbReference>
<feature type="domain" description="Protein kinase" evidence="9">
    <location>
        <begin position="745"/>
        <end position="1016"/>
    </location>
</feature>
<dbReference type="InterPro" id="IPR043129">
    <property type="entry name" value="ATPase_NBD"/>
</dbReference>
<dbReference type="VEuPathDB" id="FungiDB:H257_00002"/>
<dbReference type="PROSITE" id="PS50011">
    <property type="entry name" value="PROTEIN_KINASE_DOM"/>
    <property type="match status" value="1"/>
</dbReference>
<keyword evidence="7" id="KW-0175">Coiled coil</keyword>
<evidence type="ECO:0000256" key="7">
    <source>
        <dbReference type="SAM" id="Coils"/>
    </source>
</evidence>
<dbReference type="Pfam" id="PF13870">
    <property type="entry name" value="CCDC113_CCDC96_CC"/>
    <property type="match status" value="1"/>
</dbReference>
<evidence type="ECO:0000313" key="19">
    <source>
        <dbReference type="Proteomes" id="UP000283543"/>
    </source>
</evidence>
<keyword evidence="1" id="KW-0723">Serine/threonine-protein kinase</keyword>
<dbReference type="EMBL" id="QUTA01003360">
    <property type="protein sequence ID" value="RHY23908.1"/>
    <property type="molecule type" value="Genomic_DNA"/>
</dbReference>
<dbReference type="PROSITE" id="PS00108">
    <property type="entry name" value="PROTEIN_KINASE_ST"/>
    <property type="match status" value="1"/>
</dbReference>
<name>A0A397D814_APHAT</name>
<dbReference type="GO" id="GO:0004712">
    <property type="term" value="F:protein serine/threonine/tyrosine kinase activity"/>
    <property type="evidence" value="ECO:0007669"/>
    <property type="project" value="TreeGrafter"/>
</dbReference>
<evidence type="ECO:0000256" key="2">
    <source>
        <dbReference type="ARBA" id="ARBA00022679"/>
    </source>
</evidence>
<feature type="compositionally biased region" description="Low complexity" evidence="8">
    <location>
        <begin position="467"/>
        <end position="481"/>
    </location>
</feature>
<evidence type="ECO:0000256" key="4">
    <source>
        <dbReference type="ARBA" id="ARBA00022777"/>
    </source>
</evidence>
<dbReference type="Proteomes" id="UP000266239">
    <property type="component" value="Unassembled WGS sequence"/>
</dbReference>
<feature type="region of interest" description="Disordered" evidence="8">
    <location>
        <begin position="426"/>
        <end position="454"/>
    </location>
</feature>
<dbReference type="Proteomes" id="UP000266643">
    <property type="component" value="Unassembled WGS sequence"/>
</dbReference>
<gene>
    <name evidence="11" type="ORF">DYB25_005076</name>
    <name evidence="13" type="ORF">DYB30_005431</name>
    <name evidence="14" type="ORF">DYB31_005466</name>
    <name evidence="12" type="ORF">DYB34_003179</name>
    <name evidence="10" type="ORF">DYB36_006166</name>
</gene>
<evidence type="ECO:0000256" key="5">
    <source>
        <dbReference type="ARBA" id="ARBA00022840"/>
    </source>
</evidence>
<evidence type="ECO:0000313" key="17">
    <source>
        <dbReference type="Proteomes" id="UP000266239"/>
    </source>
</evidence>
<dbReference type="GO" id="GO:0098813">
    <property type="term" value="P:nuclear chromosome segregation"/>
    <property type="evidence" value="ECO:0007669"/>
    <property type="project" value="UniProtKB-ARBA"/>
</dbReference>
<dbReference type="SUPFAM" id="SSF56112">
    <property type="entry name" value="Protein kinase-like (PK-like)"/>
    <property type="match status" value="1"/>
</dbReference>